<gene>
    <name evidence="1" type="ORF">V6N11_058787</name>
</gene>
<organism evidence="1 2">
    <name type="scientific">Hibiscus sabdariffa</name>
    <name type="common">roselle</name>
    <dbReference type="NCBI Taxonomy" id="183260"/>
    <lineage>
        <taxon>Eukaryota</taxon>
        <taxon>Viridiplantae</taxon>
        <taxon>Streptophyta</taxon>
        <taxon>Embryophyta</taxon>
        <taxon>Tracheophyta</taxon>
        <taxon>Spermatophyta</taxon>
        <taxon>Magnoliopsida</taxon>
        <taxon>eudicotyledons</taxon>
        <taxon>Gunneridae</taxon>
        <taxon>Pentapetalae</taxon>
        <taxon>rosids</taxon>
        <taxon>malvids</taxon>
        <taxon>Malvales</taxon>
        <taxon>Malvaceae</taxon>
        <taxon>Malvoideae</taxon>
        <taxon>Hibiscus</taxon>
    </lineage>
</organism>
<proteinExistence type="predicted"/>
<protein>
    <submittedName>
        <fullName evidence="1">Uncharacterized protein</fullName>
    </submittedName>
</protein>
<dbReference type="Proteomes" id="UP001396334">
    <property type="component" value="Unassembled WGS sequence"/>
</dbReference>
<evidence type="ECO:0000313" key="2">
    <source>
        <dbReference type="Proteomes" id="UP001396334"/>
    </source>
</evidence>
<sequence length="80" mass="8695">MQVVNRKKRALLSKKVSNVDDVTNIGTRGDFDSRYGALARSHELEEAFIVPIATLNLTKDVGIILVPFALARGKESGLVA</sequence>
<name>A0ABR2U5A0_9ROSI</name>
<comment type="caution">
    <text evidence="1">The sequence shown here is derived from an EMBL/GenBank/DDBJ whole genome shotgun (WGS) entry which is preliminary data.</text>
</comment>
<keyword evidence="2" id="KW-1185">Reference proteome</keyword>
<accession>A0ABR2U5A0</accession>
<evidence type="ECO:0000313" key="1">
    <source>
        <dbReference type="EMBL" id="KAK9044896.1"/>
    </source>
</evidence>
<dbReference type="EMBL" id="JBBPBN010000002">
    <property type="protein sequence ID" value="KAK9044896.1"/>
    <property type="molecule type" value="Genomic_DNA"/>
</dbReference>
<reference evidence="1 2" key="1">
    <citation type="journal article" date="2024" name="G3 (Bethesda)">
        <title>Genome assembly of Hibiscus sabdariffa L. provides insights into metabolisms of medicinal natural products.</title>
        <authorList>
            <person name="Kim T."/>
        </authorList>
    </citation>
    <scope>NUCLEOTIDE SEQUENCE [LARGE SCALE GENOMIC DNA]</scope>
    <source>
        <strain evidence="1">TK-2024</strain>
        <tissue evidence="1">Old leaves</tissue>
    </source>
</reference>